<proteinExistence type="predicted"/>
<organism evidence="1 2">
    <name type="scientific">Gracilibacillus marinus</name>
    <dbReference type="NCBI Taxonomy" id="630535"/>
    <lineage>
        <taxon>Bacteria</taxon>
        <taxon>Bacillati</taxon>
        <taxon>Bacillota</taxon>
        <taxon>Bacilli</taxon>
        <taxon>Bacillales</taxon>
        <taxon>Bacillaceae</taxon>
        <taxon>Gracilibacillus</taxon>
    </lineage>
</organism>
<reference evidence="2" key="1">
    <citation type="journal article" date="2019" name="Int. J. Syst. Evol. Microbiol.">
        <title>The Global Catalogue of Microorganisms (GCM) 10K type strain sequencing project: providing services to taxonomists for standard genome sequencing and annotation.</title>
        <authorList>
            <consortium name="The Broad Institute Genomics Platform"/>
            <consortium name="The Broad Institute Genome Sequencing Center for Infectious Disease"/>
            <person name="Wu L."/>
            <person name="Ma J."/>
        </authorList>
    </citation>
    <scope>NUCLEOTIDE SEQUENCE [LARGE SCALE GENOMIC DNA]</scope>
    <source>
        <strain evidence="2">KACC 14058</strain>
    </source>
</reference>
<dbReference type="EMBL" id="JBHSDV010000001">
    <property type="protein sequence ID" value="MFC4387519.1"/>
    <property type="molecule type" value="Genomic_DNA"/>
</dbReference>
<keyword evidence="2" id="KW-1185">Reference proteome</keyword>
<sequence length="133" mass="15856">MDILNMIYEALIADTYIAEQTYDDSINDYRIKFYEYPETGDVLNPHIVIDPIDTPTPSQYADDQWTKLDFLLQIDVWSRNRELTDTLADKIRNVIWHTFGFNQRAGPKEYDQGVYRDARRYRGSLYRKDFNTI</sequence>
<dbReference type="RefSeq" id="WP_390197469.1">
    <property type="nucleotide sequence ID" value="NZ_JBHSDV010000001.1"/>
</dbReference>
<dbReference type="Proteomes" id="UP001595880">
    <property type="component" value="Unassembled WGS sequence"/>
</dbReference>
<evidence type="ECO:0008006" key="3">
    <source>
        <dbReference type="Google" id="ProtNLM"/>
    </source>
</evidence>
<evidence type="ECO:0000313" key="2">
    <source>
        <dbReference type="Proteomes" id="UP001595880"/>
    </source>
</evidence>
<comment type="caution">
    <text evidence="1">The sequence shown here is derived from an EMBL/GenBank/DDBJ whole genome shotgun (WGS) entry which is preliminary data.</text>
</comment>
<evidence type="ECO:0000313" key="1">
    <source>
        <dbReference type="EMBL" id="MFC4387519.1"/>
    </source>
</evidence>
<gene>
    <name evidence="1" type="ORF">ACFOZ1_06790</name>
</gene>
<name>A0ABV8VTK3_9BACI</name>
<accession>A0ABV8VTK3</accession>
<protein>
    <recommendedName>
        <fullName evidence="3">DUF3168 domain-containing protein</fullName>
    </recommendedName>
</protein>